<sequence length="205" mass="24117">MAPRRLRRDAASDEVQTKRQEEAKRRLQENLDAQASGAVTRNCALVPKSQKSRDTLWKASVSYFRDVTYRDHKQIWLGLYLDKPKAETIYKDFLEYYLLSSEDHRLKSLVVEADDRTLYNMRLEDPHNKKQWILCLPNQEKDTIGMFPLTRIRRILDNLAPQYDLSFEQTFVKREATAEVLLQLLVGLWEQASPRRLRAGNEVFS</sequence>
<reference evidence="2 3" key="1">
    <citation type="journal article" date="2020" name="Phytopathology">
        <title>Genome Sequence Resources of Colletotrichum truncatum, C. plurivorum, C. musicola, and C. sojae: Four Species Pathogenic to Soybean (Glycine max).</title>
        <authorList>
            <person name="Rogerio F."/>
            <person name="Boufleur T.R."/>
            <person name="Ciampi-Guillardi M."/>
            <person name="Sukno S.A."/>
            <person name="Thon M.R."/>
            <person name="Massola Junior N.S."/>
            <person name="Baroncelli R."/>
        </authorList>
    </citation>
    <scope>NUCLEOTIDE SEQUENCE [LARGE SCALE GENOMIC DNA]</scope>
    <source>
        <strain evidence="2 3">LFN0009</strain>
    </source>
</reference>
<dbReference type="AlphaFoldDB" id="A0A8H6MM20"/>
<feature type="compositionally biased region" description="Basic and acidic residues" evidence="1">
    <location>
        <begin position="8"/>
        <end position="29"/>
    </location>
</feature>
<comment type="caution">
    <text evidence="2">The sequence shown here is derived from an EMBL/GenBank/DDBJ whole genome shotgun (WGS) entry which is preliminary data.</text>
</comment>
<dbReference type="EMBL" id="WIGN01000335">
    <property type="protein sequence ID" value="KAF6798735.1"/>
    <property type="molecule type" value="Genomic_DNA"/>
</dbReference>
<evidence type="ECO:0000313" key="3">
    <source>
        <dbReference type="Proteomes" id="UP000652219"/>
    </source>
</evidence>
<feature type="region of interest" description="Disordered" evidence="1">
    <location>
        <begin position="1"/>
        <end position="31"/>
    </location>
</feature>
<organism evidence="2 3">
    <name type="scientific">Colletotrichum sojae</name>
    <dbReference type="NCBI Taxonomy" id="2175907"/>
    <lineage>
        <taxon>Eukaryota</taxon>
        <taxon>Fungi</taxon>
        <taxon>Dikarya</taxon>
        <taxon>Ascomycota</taxon>
        <taxon>Pezizomycotina</taxon>
        <taxon>Sordariomycetes</taxon>
        <taxon>Hypocreomycetidae</taxon>
        <taxon>Glomerellales</taxon>
        <taxon>Glomerellaceae</taxon>
        <taxon>Colletotrichum</taxon>
        <taxon>Colletotrichum orchidearum species complex</taxon>
    </lineage>
</organism>
<dbReference type="Proteomes" id="UP000652219">
    <property type="component" value="Unassembled WGS sequence"/>
</dbReference>
<proteinExistence type="predicted"/>
<protein>
    <submittedName>
        <fullName evidence="2">Uncharacterized protein</fullName>
    </submittedName>
</protein>
<evidence type="ECO:0000256" key="1">
    <source>
        <dbReference type="SAM" id="MobiDB-lite"/>
    </source>
</evidence>
<evidence type="ECO:0000313" key="2">
    <source>
        <dbReference type="EMBL" id="KAF6798735.1"/>
    </source>
</evidence>
<name>A0A8H6MM20_9PEZI</name>
<keyword evidence="3" id="KW-1185">Reference proteome</keyword>
<gene>
    <name evidence="2" type="ORF">CSOJ01_12695</name>
</gene>
<accession>A0A8H6MM20</accession>